<keyword evidence="4" id="KW-1185">Reference proteome</keyword>
<dbReference type="InterPro" id="IPR053781">
    <property type="entry name" value="F-box_AtFBL13-like"/>
</dbReference>
<dbReference type="InterPro" id="IPR055294">
    <property type="entry name" value="FBL60-like"/>
</dbReference>
<proteinExistence type="predicted"/>
<dbReference type="Gene3D" id="1.20.1280.50">
    <property type="match status" value="1"/>
</dbReference>
<dbReference type="PROSITE" id="PS50181">
    <property type="entry name" value="FBOX"/>
    <property type="match status" value="1"/>
</dbReference>
<feature type="domain" description="F-box" evidence="2">
    <location>
        <begin position="14"/>
        <end position="51"/>
    </location>
</feature>
<sequence length="497" mass="56218">MSGGKIRVDRGGDDDLISSLPDEVIGKILSNLPTHVAASTSVLSKRWRNLLPLVDKIELSDVSVSSGGCPLGFPEFVEKKLSSLLSNNSMIKSFHLNCEHKHEESRVNGWIRTVLERGCLLKIHLETVGMYRIDTEFFTSNTLVELTICDGFYPAGRRLPREGVFFPALKKLSLVSVAFSDYPSYEDLVFGCPVLEELFLHYPDDYNPPAWDGYVLSPSIKRLTIFHDYPDYRQLHDLVYFQTPSLVYLDYSGHVSRQYDVDFLGSLVEARLNLRPWDPLIDDDSDSTSGSDSDSEDDYDYPSSSDSEDDAFRRGVTALVSRITNVKTLHLSSDSLEVFHFLCESMPVFHNLLELSFESDKDKGWQVVPLLLNSSPNLVTLSIKGLVHKVTNRCGDACICIIPKMKMKMKKKQEEEGVCCLSTCQLKVLNISGYRGTCRELKQMSHFLANFKCLETVKVGVEVDHREDNDPNKTYLRITNALMKLPRVSSNCRIHFL</sequence>
<dbReference type="CDD" id="cd22160">
    <property type="entry name" value="F-box_AtFBL13-like"/>
    <property type="match status" value="1"/>
</dbReference>
<dbReference type="EMBL" id="JBANAX010000087">
    <property type="protein sequence ID" value="KAL1222994.1"/>
    <property type="molecule type" value="Genomic_DNA"/>
</dbReference>
<dbReference type="PANTHER" id="PTHR31293">
    <property type="entry name" value="RNI-LIKE SUPERFAMILY PROTEIN"/>
    <property type="match status" value="1"/>
</dbReference>
<dbReference type="InterPro" id="IPR006566">
    <property type="entry name" value="FBD"/>
</dbReference>
<evidence type="ECO:0000313" key="3">
    <source>
        <dbReference type="EMBL" id="KAL1222994.1"/>
    </source>
</evidence>
<dbReference type="Pfam" id="PF00646">
    <property type="entry name" value="F-box"/>
    <property type="match status" value="1"/>
</dbReference>
<reference evidence="3 4" key="1">
    <citation type="submission" date="2024-04" db="EMBL/GenBank/DDBJ databases">
        <title>Genome assembly C_amara_ONT_v2.</title>
        <authorList>
            <person name="Yant L."/>
            <person name="Moore C."/>
            <person name="Slenker M."/>
        </authorList>
    </citation>
    <scope>NUCLEOTIDE SEQUENCE [LARGE SCALE GENOMIC DNA]</scope>
    <source>
        <tissue evidence="3">Leaf</tissue>
    </source>
</reference>
<evidence type="ECO:0000259" key="2">
    <source>
        <dbReference type="PROSITE" id="PS50181"/>
    </source>
</evidence>
<comment type="caution">
    <text evidence="3">The sequence shown here is derived from an EMBL/GenBank/DDBJ whole genome shotgun (WGS) entry which is preliminary data.</text>
</comment>
<dbReference type="Proteomes" id="UP001558713">
    <property type="component" value="Unassembled WGS sequence"/>
</dbReference>
<dbReference type="Pfam" id="PF07723">
    <property type="entry name" value="LRR_2"/>
    <property type="match status" value="1"/>
</dbReference>
<evidence type="ECO:0000256" key="1">
    <source>
        <dbReference type="SAM" id="MobiDB-lite"/>
    </source>
</evidence>
<protein>
    <submittedName>
        <fullName evidence="3">F-box protein</fullName>
    </submittedName>
</protein>
<dbReference type="SUPFAM" id="SSF81383">
    <property type="entry name" value="F-box domain"/>
    <property type="match status" value="1"/>
</dbReference>
<dbReference type="InterPro" id="IPR001810">
    <property type="entry name" value="F-box_dom"/>
</dbReference>
<name>A0ABD1C0K0_CARAN</name>
<accession>A0ABD1C0K0</accession>
<dbReference type="InterPro" id="IPR036047">
    <property type="entry name" value="F-box-like_dom_sf"/>
</dbReference>
<dbReference type="InterPro" id="IPR013101">
    <property type="entry name" value="LRR_PRU1-like"/>
</dbReference>
<gene>
    <name evidence="3" type="ORF">V5N11_019489</name>
</gene>
<dbReference type="AlphaFoldDB" id="A0ABD1C0K0"/>
<dbReference type="SMART" id="SM00579">
    <property type="entry name" value="FBD"/>
    <property type="match status" value="1"/>
</dbReference>
<organism evidence="3 4">
    <name type="scientific">Cardamine amara subsp. amara</name>
    <dbReference type="NCBI Taxonomy" id="228776"/>
    <lineage>
        <taxon>Eukaryota</taxon>
        <taxon>Viridiplantae</taxon>
        <taxon>Streptophyta</taxon>
        <taxon>Embryophyta</taxon>
        <taxon>Tracheophyta</taxon>
        <taxon>Spermatophyta</taxon>
        <taxon>Magnoliopsida</taxon>
        <taxon>eudicotyledons</taxon>
        <taxon>Gunneridae</taxon>
        <taxon>Pentapetalae</taxon>
        <taxon>rosids</taxon>
        <taxon>malvids</taxon>
        <taxon>Brassicales</taxon>
        <taxon>Brassicaceae</taxon>
        <taxon>Cardamineae</taxon>
        <taxon>Cardamine</taxon>
    </lineage>
</organism>
<feature type="region of interest" description="Disordered" evidence="1">
    <location>
        <begin position="283"/>
        <end position="309"/>
    </location>
</feature>
<dbReference type="PANTHER" id="PTHR31293:SF23">
    <property type="entry name" value="F-BOX DOMAIN-CONTAINING PROTEIN"/>
    <property type="match status" value="1"/>
</dbReference>
<dbReference type="SUPFAM" id="SSF52047">
    <property type="entry name" value="RNI-like"/>
    <property type="match status" value="1"/>
</dbReference>
<evidence type="ECO:0000313" key="4">
    <source>
        <dbReference type="Proteomes" id="UP001558713"/>
    </source>
</evidence>